<comment type="caution">
    <text evidence="8">The sequence shown here is derived from an EMBL/GenBank/DDBJ whole genome shotgun (WGS) entry which is preliminary data.</text>
</comment>
<feature type="compositionally biased region" description="Basic and acidic residues" evidence="6">
    <location>
        <begin position="187"/>
        <end position="201"/>
    </location>
</feature>
<evidence type="ECO:0000256" key="1">
    <source>
        <dbReference type="ARBA" id="ARBA00004123"/>
    </source>
</evidence>
<feature type="compositionally biased region" description="Basic residues" evidence="6">
    <location>
        <begin position="260"/>
        <end position="274"/>
    </location>
</feature>
<protein>
    <submittedName>
        <fullName evidence="8">Uncharacterized protein</fullName>
    </submittedName>
</protein>
<dbReference type="EMBL" id="CAJNNV010004238">
    <property type="protein sequence ID" value="CAE8590389.1"/>
    <property type="molecule type" value="Genomic_DNA"/>
</dbReference>
<dbReference type="Pfam" id="PF17098">
    <property type="entry name" value="Wtap"/>
    <property type="match status" value="1"/>
</dbReference>
<reference evidence="8" key="1">
    <citation type="submission" date="2021-02" db="EMBL/GenBank/DDBJ databases">
        <authorList>
            <person name="Dougan E. K."/>
            <person name="Rhodes N."/>
            <person name="Thang M."/>
            <person name="Chan C."/>
        </authorList>
    </citation>
    <scope>NUCLEOTIDE SEQUENCE</scope>
</reference>
<organism evidence="8 9">
    <name type="scientific">Polarella glacialis</name>
    <name type="common">Dinoflagellate</name>
    <dbReference type="NCBI Taxonomy" id="89957"/>
    <lineage>
        <taxon>Eukaryota</taxon>
        <taxon>Sar</taxon>
        <taxon>Alveolata</taxon>
        <taxon>Dinophyceae</taxon>
        <taxon>Suessiales</taxon>
        <taxon>Suessiaceae</taxon>
        <taxon>Polarella</taxon>
    </lineage>
</organism>
<keyword evidence="10" id="KW-1185">Reference proteome</keyword>
<feature type="region of interest" description="Disordered" evidence="6">
    <location>
        <begin position="243"/>
        <end position="274"/>
    </location>
</feature>
<comment type="subcellular location">
    <subcellularLocation>
        <location evidence="1">Nucleus</location>
    </subcellularLocation>
</comment>
<feature type="region of interest" description="Disordered" evidence="6">
    <location>
        <begin position="187"/>
        <end position="224"/>
    </location>
</feature>
<proteinExistence type="inferred from homology"/>
<keyword evidence="4" id="KW-0508">mRNA splicing</keyword>
<dbReference type="OMA" id="WRDTHET"/>
<dbReference type="EMBL" id="CAJNNW010036580">
    <property type="protein sequence ID" value="CAE8735724.1"/>
    <property type="molecule type" value="Genomic_DNA"/>
</dbReference>
<dbReference type="GO" id="GO:0006397">
    <property type="term" value="P:mRNA processing"/>
    <property type="evidence" value="ECO:0007669"/>
    <property type="project" value="UniProtKB-KW"/>
</dbReference>
<evidence type="ECO:0000256" key="4">
    <source>
        <dbReference type="ARBA" id="ARBA00023187"/>
    </source>
</evidence>
<evidence type="ECO:0000256" key="3">
    <source>
        <dbReference type="ARBA" id="ARBA00022664"/>
    </source>
</evidence>
<dbReference type="AlphaFoldDB" id="A0A813LQP3"/>
<dbReference type="Proteomes" id="UP000626109">
    <property type="component" value="Unassembled WGS sequence"/>
</dbReference>
<dbReference type="GO" id="GO:0000381">
    <property type="term" value="P:regulation of alternative mRNA splicing, via spliceosome"/>
    <property type="evidence" value="ECO:0007669"/>
    <property type="project" value="InterPro"/>
</dbReference>
<dbReference type="OrthoDB" id="3366661at2759"/>
<dbReference type="GO" id="GO:0016556">
    <property type="term" value="P:mRNA modification"/>
    <property type="evidence" value="ECO:0007669"/>
    <property type="project" value="InterPro"/>
</dbReference>
<evidence type="ECO:0000256" key="6">
    <source>
        <dbReference type="SAM" id="MobiDB-lite"/>
    </source>
</evidence>
<evidence type="ECO:0000313" key="9">
    <source>
        <dbReference type="Proteomes" id="UP000626109"/>
    </source>
</evidence>
<dbReference type="GO" id="GO:0005634">
    <property type="term" value="C:nucleus"/>
    <property type="evidence" value="ECO:0007669"/>
    <property type="project" value="UniProtKB-SubCell"/>
</dbReference>
<dbReference type="GO" id="GO:0008380">
    <property type="term" value="P:RNA splicing"/>
    <property type="evidence" value="ECO:0007669"/>
    <property type="project" value="UniProtKB-KW"/>
</dbReference>
<gene>
    <name evidence="7" type="ORF">PGLA1383_LOCUS9111</name>
    <name evidence="8" type="ORF">PGLA2088_LOCUS47988</name>
</gene>
<comment type="similarity">
    <text evidence="2">Belongs to the fl(2)d family.</text>
</comment>
<dbReference type="Proteomes" id="UP000654075">
    <property type="component" value="Unassembled WGS sequence"/>
</dbReference>
<dbReference type="PANTHER" id="PTHR15217:SF0">
    <property type="entry name" value="PRE-MRNA-SPLICING REGULATOR WTAP"/>
    <property type="match status" value="1"/>
</dbReference>
<keyword evidence="3" id="KW-0507">mRNA processing</keyword>
<dbReference type="PANTHER" id="PTHR15217">
    <property type="entry name" value="WILMS' TUMOR 1-ASSOCIATING PROTEIN"/>
    <property type="match status" value="1"/>
</dbReference>
<evidence type="ECO:0000313" key="7">
    <source>
        <dbReference type="EMBL" id="CAE8590389.1"/>
    </source>
</evidence>
<evidence type="ECO:0000313" key="10">
    <source>
        <dbReference type="Proteomes" id="UP000654075"/>
    </source>
</evidence>
<dbReference type="InterPro" id="IPR033757">
    <property type="entry name" value="WTAP"/>
</dbReference>
<evidence type="ECO:0000313" key="8">
    <source>
        <dbReference type="EMBL" id="CAE8735724.1"/>
    </source>
</evidence>
<evidence type="ECO:0000256" key="2">
    <source>
        <dbReference type="ARBA" id="ARBA00010313"/>
    </source>
</evidence>
<accession>A0A813LQP3</accession>
<evidence type="ECO:0000256" key="5">
    <source>
        <dbReference type="ARBA" id="ARBA00023242"/>
    </source>
</evidence>
<keyword evidence="5" id="KW-0539">Nucleus</keyword>
<sequence>MATAVSSAENGEPDFTERIMEYQRREYAMLSKIAQRDREMRRLCLESAEAFHAFEDNQKDSLRGAYVDPAMNIEIGMLRQRLREKDQEIARLRDEVQNAPFQPNSIQGKKLLDKCSHLLEENSEIARHLGEERMQVMRIQLTAERTKRVQLRQRIAEFDRHAEQIDAENERMQKKIADLGSSLKETRAEIDRNKKDIEDFRSSGSKRKRPDGEKEPAAEGPAGLAPSVPALAVVLKAAQPLVPSPVDQSAPLEGDASGRHKDKKKRHKEKKEKQ</sequence>
<name>A0A813LQP3_POLGL</name>